<evidence type="ECO:0000313" key="8">
    <source>
        <dbReference type="EMBL" id="MTD53908.1"/>
    </source>
</evidence>
<protein>
    <submittedName>
        <fullName evidence="8">Sigma-70 family RNA polymerase sigma factor</fullName>
    </submittedName>
</protein>
<dbReference type="SUPFAM" id="SSF88659">
    <property type="entry name" value="Sigma3 and sigma4 domains of RNA polymerase sigma factors"/>
    <property type="match status" value="1"/>
</dbReference>
<dbReference type="InterPro" id="IPR014284">
    <property type="entry name" value="RNA_pol_sigma-70_dom"/>
</dbReference>
<gene>
    <name evidence="8" type="ORF">GKO32_07940</name>
</gene>
<feature type="domain" description="RNA polymerase sigma factor 70 region 4 type 2" evidence="7">
    <location>
        <begin position="132"/>
        <end position="184"/>
    </location>
</feature>
<keyword evidence="3" id="KW-0731">Sigma factor</keyword>
<sequence>MPPAGSAHDHSAWTDGELWYLISYGDHDAFAALYDRHAQAIWNYACRLAGSSPAAEDLLATTFMTAWQRRREVRLIRDSALPWLYTVTANLSRQEHRRRRRFLRIAPKLVSEPTPDHAEKISDDNAVRQRLHRVLAAIDELPPAEQEAVKICLLGEMTTADAAELLGVSETGIRSRLSRARARLHKLTEDTNE</sequence>
<dbReference type="PANTHER" id="PTHR43133">
    <property type="entry name" value="RNA POLYMERASE ECF-TYPE SIGMA FACTO"/>
    <property type="match status" value="1"/>
</dbReference>
<dbReference type="GO" id="GO:0006352">
    <property type="term" value="P:DNA-templated transcription initiation"/>
    <property type="evidence" value="ECO:0007669"/>
    <property type="project" value="InterPro"/>
</dbReference>
<dbReference type="InterPro" id="IPR013324">
    <property type="entry name" value="RNA_pol_sigma_r3/r4-like"/>
</dbReference>
<organism evidence="8 9">
    <name type="scientific">Amycolatopsis pithecellobii</name>
    <dbReference type="NCBI Taxonomy" id="664692"/>
    <lineage>
        <taxon>Bacteria</taxon>
        <taxon>Bacillati</taxon>
        <taxon>Actinomycetota</taxon>
        <taxon>Actinomycetes</taxon>
        <taxon>Pseudonocardiales</taxon>
        <taxon>Pseudonocardiaceae</taxon>
        <taxon>Amycolatopsis</taxon>
    </lineage>
</organism>
<dbReference type="Pfam" id="PF08281">
    <property type="entry name" value="Sigma70_r4_2"/>
    <property type="match status" value="1"/>
</dbReference>
<evidence type="ECO:0000256" key="4">
    <source>
        <dbReference type="ARBA" id="ARBA00023125"/>
    </source>
</evidence>
<accession>A0A6N7YPU2</accession>
<feature type="domain" description="RNA polymerase sigma-70 region 2" evidence="6">
    <location>
        <begin position="33"/>
        <end position="101"/>
    </location>
</feature>
<dbReference type="RefSeq" id="WP_312867635.1">
    <property type="nucleotide sequence ID" value="NZ_WMBA01000008.1"/>
</dbReference>
<dbReference type="NCBIfam" id="TIGR02937">
    <property type="entry name" value="sigma70-ECF"/>
    <property type="match status" value="1"/>
</dbReference>
<dbReference type="Pfam" id="PF04542">
    <property type="entry name" value="Sigma70_r2"/>
    <property type="match status" value="1"/>
</dbReference>
<dbReference type="InterPro" id="IPR036388">
    <property type="entry name" value="WH-like_DNA-bd_sf"/>
</dbReference>
<dbReference type="InterPro" id="IPR039425">
    <property type="entry name" value="RNA_pol_sigma-70-like"/>
</dbReference>
<dbReference type="AlphaFoldDB" id="A0A6N7YPU2"/>
<dbReference type="Gene3D" id="1.10.1740.10">
    <property type="match status" value="1"/>
</dbReference>
<comment type="caution">
    <text evidence="8">The sequence shown here is derived from an EMBL/GenBank/DDBJ whole genome shotgun (WGS) entry which is preliminary data.</text>
</comment>
<dbReference type="Proteomes" id="UP000440096">
    <property type="component" value="Unassembled WGS sequence"/>
</dbReference>
<evidence type="ECO:0000256" key="3">
    <source>
        <dbReference type="ARBA" id="ARBA00023082"/>
    </source>
</evidence>
<dbReference type="SUPFAM" id="SSF88946">
    <property type="entry name" value="Sigma2 domain of RNA polymerase sigma factors"/>
    <property type="match status" value="1"/>
</dbReference>
<dbReference type="PANTHER" id="PTHR43133:SF8">
    <property type="entry name" value="RNA POLYMERASE SIGMA FACTOR HI_1459-RELATED"/>
    <property type="match status" value="1"/>
</dbReference>
<keyword evidence="4" id="KW-0238">DNA-binding</keyword>
<dbReference type="GO" id="GO:0016987">
    <property type="term" value="F:sigma factor activity"/>
    <property type="evidence" value="ECO:0007669"/>
    <property type="project" value="UniProtKB-KW"/>
</dbReference>
<evidence type="ECO:0000313" key="9">
    <source>
        <dbReference type="Proteomes" id="UP000440096"/>
    </source>
</evidence>
<evidence type="ECO:0000256" key="1">
    <source>
        <dbReference type="ARBA" id="ARBA00010641"/>
    </source>
</evidence>
<dbReference type="GO" id="GO:0003677">
    <property type="term" value="F:DNA binding"/>
    <property type="evidence" value="ECO:0007669"/>
    <property type="project" value="UniProtKB-KW"/>
</dbReference>
<evidence type="ECO:0000256" key="5">
    <source>
        <dbReference type="ARBA" id="ARBA00023163"/>
    </source>
</evidence>
<comment type="similarity">
    <text evidence="1">Belongs to the sigma-70 factor family. ECF subfamily.</text>
</comment>
<keyword evidence="9" id="KW-1185">Reference proteome</keyword>
<keyword evidence="2" id="KW-0805">Transcription regulation</keyword>
<reference evidence="8 9" key="1">
    <citation type="submission" date="2019-11" db="EMBL/GenBank/DDBJ databases">
        <title>Draft genome of Amycolatopsis RM579.</title>
        <authorList>
            <person name="Duangmal K."/>
            <person name="Mingma R."/>
        </authorList>
    </citation>
    <scope>NUCLEOTIDE SEQUENCE [LARGE SCALE GENOMIC DNA]</scope>
    <source>
        <strain evidence="8 9">RM579</strain>
    </source>
</reference>
<proteinExistence type="inferred from homology"/>
<dbReference type="InterPro" id="IPR013325">
    <property type="entry name" value="RNA_pol_sigma_r2"/>
</dbReference>
<dbReference type="InterPro" id="IPR013249">
    <property type="entry name" value="RNA_pol_sigma70_r4_t2"/>
</dbReference>
<name>A0A6N7YPU2_9PSEU</name>
<evidence type="ECO:0000259" key="7">
    <source>
        <dbReference type="Pfam" id="PF08281"/>
    </source>
</evidence>
<dbReference type="InterPro" id="IPR007627">
    <property type="entry name" value="RNA_pol_sigma70_r2"/>
</dbReference>
<evidence type="ECO:0000256" key="2">
    <source>
        <dbReference type="ARBA" id="ARBA00023015"/>
    </source>
</evidence>
<dbReference type="EMBL" id="WMBA01000008">
    <property type="protein sequence ID" value="MTD53908.1"/>
    <property type="molecule type" value="Genomic_DNA"/>
</dbReference>
<keyword evidence="5" id="KW-0804">Transcription</keyword>
<dbReference type="Gene3D" id="1.10.10.10">
    <property type="entry name" value="Winged helix-like DNA-binding domain superfamily/Winged helix DNA-binding domain"/>
    <property type="match status" value="1"/>
</dbReference>
<evidence type="ECO:0000259" key="6">
    <source>
        <dbReference type="Pfam" id="PF04542"/>
    </source>
</evidence>